<dbReference type="Pfam" id="PF08240">
    <property type="entry name" value="ADH_N"/>
    <property type="match status" value="1"/>
</dbReference>
<keyword evidence="2" id="KW-0560">Oxidoreductase</keyword>
<evidence type="ECO:0000313" key="3">
    <source>
        <dbReference type="Proteomes" id="UP001597251"/>
    </source>
</evidence>
<sequence>MEVMKMQTNAVVMNDYGDSSVLEEKLVQVPDLKASEVLIEVLGTSVSPFDIGMRRGNFRERMPIQFPAVLGTDAVGRIVATGTEVTDYQIGEIVLGIVGNTKLGAYSDMAILDAKTIARLPHGVALDQGTVTMVGVPAYLALFDNGHLQAGQSVLIHGGAGGVGTLAIQLAKQAGATVYTTANLKDASRLEALGADKVIDYNTDFRNQVANLDLVIDTVGGEVLRHSFDVVKPGGRLVTLVEHLSTDLTTQYPQVQAQFLSAQGTGTLAKILDLIASDKLHVPIQKTFPLTRDGIANAQDYLENNHVFGRVAILKQ</sequence>
<dbReference type="InterPro" id="IPR036291">
    <property type="entry name" value="NAD(P)-bd_dom_sf"/>
</dbReference>
<dbReference type="PANTHER" id="PTHR43482:SF1">
    <property type="entry name" value="PROTEIN AST1-RELATED"/>
    <property type="match status" value="1"/>
</dbReference>
<keyword evidence="3" id="KW-1185">Reference proteome</keyword>
<comment type="caution">
    <text evidence="2">The sequence shown here is derived from an EMBL/GenBank/DDBJ whole genome shotgun (WGS) entry which is preliminary data.</text>
</comment>
<dbReference type="Pfam" id="PF13602">
    <property type="entry name" value="ADH_zinc_N_2"/>
    <property type="match status" value="1"/>
</dbReference>
<feature type="domain" description="Enoyl reductase (ER)" evidence="1">
    <location>
        <begin position="17"/>
        <end position="313"/>
    </location>
</feature>
<dbReference type="EMBL" id="JBHTOI010000030">
    <property type="protein sequence ID" value="MFD1417990.1"/>
    <property type="molecule type" value="Genomic_DNA"/>
</dbReference>
<dbReference type="PROSITE" id="PS01162">
    <property type="entry name" value="QOR_ZETA_CRYSTAL"/>
    <property type="match status" value="1"/>
</dbReference>
<dbReference type="SMART" id="SM00829">
    <property type="entry name" value="PKS_ER"/>
    <property type="match status" value="1"/>
</dbReference>
<dbReference type="InterPro" id="IPR020843">
    <property type="entry name" value="ER"/>
</dbReference>
<reference evidence="3" key="1">
    <citation type="journal article" date="2019" name="Int. J. Syst. Evol. Microbiol.">
        <title>The Global Catalogue of Microorganisms (GCM) 10K type strain sequencing project: providing services to taxonomists for standard genome sequencing and annotation.</title>
        <authorList>
            <consortium name="The Broad Institute Genomics Platform"/>
            <consortium name="The Broad Institute Genome Sequencing Center for Infectious Disease"/>
            <person name="Wu L."/>
            <person name="Ma J."/>
        </authorList>
    </citation>
    <scope>NUCLEOTIDE SEQUENCE [LARGE SCALE GENOMIC DNA]</scope>
    <source>
        <strain evidence="3">CCM 8936</strain>
    </source>
</reference>
<dbReference type="PANTHER" id="PTHR43482">
    <property type="entry name" value="PROTEIN AST1-RELATED"/>
    <property type="match status" value="1"/>
</dbReference>
<dbReference type="Gene3D" id="3.40.50.720">
    <property type="entry name" value="NAD(P)-binding Rossmann-like Domain"/>
    <property type="match status" value="1"/>
</dbReference>
<evidence type="ECO:0000259" key="1">
    <source>
        <dbReference type="SMART" id="SM00829"/>
    </source>
</evidence>
<dbReference type="GO" id="GO:0016491">
    <property type="term" value="F:oxidoreductase activity"/>
    <property type="evidence" value="ECO:0007669"/>
    <property type="project" value="UniProtKB-KW"/>
</dbReference>
<dbReference type="InterPro" id="IPR002364">
    <property type="entry name" value="Quin_OxRdtase/zeta-crystal_CS"/>
</dbReference>
<evidence type="ECO:0000313" key="2">
    <source>
        <dbReference type="EMBL" id="MFD1417990.1"/>
    </source>
</evidence>
<dbReference type="EC" id="1.-.-.-" evidence="2"/>
<gene>
    <name evidence="2" type="ORF">ACFQ42_04480</name>
</gene>
<protein>
    <submittedName>
        <fullName evidence="2">NADP-dependent oxidoreductase</fullName>
        <ecNumber evidence="2">1.-.-.-</ecNumber>
    </submittedName>
</protein>
<dbReference type="Proteomes" id="UP001597251">
    <property type="component" value="Unassembled WGS sequence"/>
</dbReference>
<dbReference type="SUPFAM" id="SSF50129">
    <property type="entry name" value="GroES-like"/>
    <property type="match status" value="1"/>
</dbReference>
<dbReference type="CDD" id="cd05289">
    <property type="entry name" value="MDR_like_2"/>
    <property type="match status" value="1"/>
</dbReference>
<accession>A0ABW4BV09</accession>
<dbReference type="InterPro" id="IPR052585">
    <property type="entry name" value="Lipid_raft_assoc_Zn_ADH"/>
</dbReference>
<dbReference type="RefSeq" id="WP_125678273.1">
    <property type="nucleotide sequence ID" value="NZ_JBHTOI010000030.1"/>
</dbReference>
<dbReference type="SUPFAM" id="SSF51735">
    <property type="entry name" value="NAD(P)-binding Rossmann-fold domains"/>
    <property type="match status" value="1"/>
</dbReference>
<dbReference type="InterPro" id="IPR013154">
    <property type="entry name" value="ADH-like_N"/>
</dbReference>
<dbReference type="InterPro" id="IPR011032">
    <property type="entry name" value="GroES-like_sf"/>
</dbReference>
<proteinExistence type="predicted"/>
<organism evidence="2 3">
    <name type="scientific">Companilactobacillus keshanensis</name>
    <dbReference type="NCBI Taxonomy" id="2486003"/>
    <lineage>
        <taxon>Bacteria</taxon>
        <taxon>Bacillati</taxon>
        <taxon>Bacillota</taxon>
        <taxon>Bacilli</taxon>
        <taxon>Lactobacillales</taxon>
        <taxon>Lactobacillaceae</taxon>
        <taxon>Companilactobacillus</taxon>
    </lineage>
</organism>
<dbReference type="Gene3D" id="3.90.180.10">
    <property type="entry name" value="Medium-chain alcohol dehydrogenases, catalytic domain"/>
    <property type="match status" value="1"/>
</dbReference>
<name>A0ABW4BV09_9LACO</name>